<dbReference type="InterPro" id="IPR033942">
    <property type="entry name" value="IMPase"/>
</dbReference>
<name>A0A0U3A9B0_9ALTE</name>
<keyword evidence="6" id="KW-0889">Transcription antitermination</keyword>
<dbReference type="InterPro" id="IPR000760">
    <property type="entry name" value="Inositol_monophosphatase-like"/>
</dbReference>
<gene>
    <name evidence="10" type="ORF">AT746_04395</name>
</gene>
<evidence type="ECO:0000256" key="5">
    <source>
        <dbReference type="ARBA" id="ARBA00022801"/>
    </source>
</evidence>
<dbReference type="PROSITE" id="PS00630">
    <property type="entry name" value="IMP_2"/>
    <property type="match status" value="1"/>
</dbReference>
<dbReference type="PRINTS" id="PR00377">
    <property type="entry name" value="IMPHPHTASES"/>
</dbReference>
<feature type="binding site" evidence="8">
    <location>
        <position position="70"/>
    </location>
    <ligand>
        <name>Mg(2+)</name>
        <dbReference type="ChEBI" id="CHEBI:18420"/>
        <label>1</label>
        <note>catalytic</note>
    </ligand>
</feature>
<keyword evidence="11" id="KW-1185">Reference proteome</keyword>
<dbReference type="GO" id="GO:0046854">
    <property type="term" value="P:phosphatidylinositol phosphate biosynthetic process"/>
    <property type="evidence" value="ECO:0007669"/>
    <property type="project" value="InterPro"/>
</dbReference>
<dbReference type="RefSeq" id="WP_062476957.1">
    <property type="nucleotide sequence ID" value="NZ_CP013650.1"/>
</dbReference>
<comment type="similarity">
    <text evidence="3 9">Belongs to the inositol monophosphatase superfamily.</text>
</comment>
<sequence length="262" mass="28262">MSNLEKRIRFASDLARKAGRLALDYYKDIGALTVVSKGVQDMATEADINTENLIRQAIEEQYPQDAFFGEESNETYEPKAEGGVWVVDPIDGTQPFISSIPSWCISIAYIEDDSVRLGVIYDPCHDELFVAGKGMGAQNNGKAMSVSPATSFAEGLVSVGYSNRVSPDATLLPLARLMTENGMFHRSGSGALSLAYVAAGRLIGYFEPHMNVWDCAAGMLLIEEAGGRAINFFDNQDYLKKGGLVVGATKGVYPALLAIVEG</sequence>
<feature type="binding site" evidence="8">
    <location>
        <position position="88"/>
    </location>
    <ligand>
        <name>Mg(2+)</name>
        <dbReference type="ChEBI" id="CHEBI:18420"/>
        <label>1</label>
        <note>catalytic</note>
    </ligand>
</feature>
<dbReference type="GO" id="GO:0008934">
    <property type="term" value="F:inositol monophosphate 1-phosphatase activity"/>
    <property type="evidence" value="ECO:0007669"/>
    <property type="project" value="InterPro"/>
</dbReference>
<dbReference type="GO" id="GO:0031564">
    <property type="term" value="P:transcription antitermination"/>
    <property type="evidence" value="ECO:0007669"/>
    <property type="project" value="UniProtKB-KW"/>
</dbReference>
<comment type="catalytic activity">
    <reaction evidence="1 9">
        <text>a myo-inositol phosphate + H2O = myo-inositol + phosphate</text>
        <dbReference type="Rhea" id="RHEA:24056"/>
        <dbReference type="ChEBI" id="CHEBI:15377"/>
        <dbReference type="ChEBI" id="CHEBI:17268"/>
        <dbReference type="ChEBI" id="CHEBI:43474"/>
        <dbReference type="ChEBI" id="CHEBI:84139"/>
        <dbReference type="EC" id="3.1.3.25"/>
    </reaction>
</comment>
<evidence type="ECO:0000256" key="1">
    <source>
        <dbReference type="ARBA" id="ARBA00001033"/>
    </source>
</evidence>
<evidence type="ECO:0000313" key="10">
    <source>
        <dbReference type="EMBL" id="ALS97582.1"/>
    </source>
</evidence>
<dbReference type="PANTHER" id="PTHR20854">
    <property type="entry name" value="INOSITOL MONOPHOSPHATASE"/>
    <property type="match status" value="1"/>
</dbReference>
<dbReference type="EC" id="3.1.3.25" evidence="9"/>
<evidence type="ECO:0000256" key="9">
    <source>
        <dbReference type="RuleBase" id="RU364068"/>
    </source>
</evidence>
<dbReference type="SUPFAM" id="SSF56655">
    <property type="entry name" value="Carbohydrate phosphatase"/>
    <property type="match status" value="1"/>
</dbReference>
<keyword evidence="4 8" id="KW-0479">Metal-binding</keyword>
<keyword evidence="6" id="KW-0804">Transcription</keyword>
<dbReference type="GO" id="GO:0046872">
    <property type="term" value="F:metal ion binding"/>
    <property type="evidence" value="ECO:0007669"/>
    <property type="project" value="UniProtKB-KW"/>
</dbReference>
<dbReference type="InterPro" id="IPR022337">
    <property type="entry name" value="Inositol_monophosphatase_SuhB"/>
</dbReference>
<dbReference type="EMBL" id="CP013650">
    <property type="protein sequence ID" value="ALS97582.1"/>
    <property type="molecule type" value="Genomic_DNA"/>
</dbReference>
<comment type="cofactor">
    <cofactor evidence="2 8 9">
        <name>Mg(2+)</name>
        <dbReference type="ChEBI" id="CHEBI:18420"/>
    </cofactor>
</comment>
<dbReference type="CDD" id="cd01639">
    <property type="entry name" value="IMPase"/>
    <property type="match status" value="1"/>
</dbReference>
<dbReference type="InterPro" id="IPR020550">
    <property type="entry name" value="Inositol_monophosphatase_CS"/>
</dbReference>
<reference evidence="10 11" key="1">
    <citation type="submission" date="2015-12" db="EMBL/GenBank/DDBJ databases">
        <title>Complete genome of Lacimicrobium alkaliphilum KCTC 32984.</title>
        <authorList>
            <person name="Kim S.-G."/>
            <person name="Lee Y.-J."/>
        </authorList>
    </citation>
    <scope>NUCLEOTIDE SEQUENCE [LARGE SCALE GENOMIC DNA]</scope>
    <source>
        <strain evidence="10 11">YelD216</strain>
    </source>
</reference>
<evidence type="ECO:0000256" key="4">
    <source>
        <dbReference type="ARBA" id="ARBA00022723"/>
    </source>
</evidence>
<feature type="binding site" evidence="8">
    <location>
        <position position="214"/>
    </location>
    <ligand>
        <name>Mg(2+)</name>
        <dbReference type="ChEBI" id="CHEBI:18420"/>
        <label>1</label>
        <note>catalytic</note>
    </ligand>
</feature>
<evidence type="ECO:0000256" key="7">
    <source>
        <dbReference type="ARBA" id="ARBA00022842"/>
    </source>
</evidence>
<dbReference type="InterPro" id="IPR020583">
    <property type="entry name" value="Inositol_monoP_metal-BS"/>
</dbReference>
<dbReference type="FunFam" id="3.30.540.10:FF:000003">
    <property type="entry name" value="Inositol-1-monophosphatase"/>
    <property type="match status" value="1"/>
</dbReference>
<dbReference type="GO" id="GO:0006020">
    <property type="term" value="P:inositol metabolic process"/>
    <property type="evidence" value="ECO:0007669"/>
    <property type="project" value="TreeGrafter"/>
</dbReference>
<keyword evidence="5 9" id="KW-0378">Hydrolase</keyword>
<dbReference type="PANTHER" id="PTHR20854:SF4">
    <property type="entry name" value="INOSITOL-1-MONOPHOSPHATASE-RELATED"/>
    <property type="match status" value="1"/>
</dbReference>
<evidence type="ECO:0000256" key="2">
    <source>
        <dbReference type="ARBA" id="ARBA00001946"/>
    </source>
</evidence>
<evidence type="ECO:0000313" key="11">
    <source>
        <dbReference type="Proteomes" id="UP000068447"/>
    </source>
</evidence>
<protein>
    <recommendedName>
        <fullName evidence="9">Inositol-1-monophosphatase</fullName>
        <ecNumber evidence="9">3.1.3.25</ecNumber>
    </recommendedName>
</protein>
<dbReference type="KEGG" id="lal:AT746_04395"/>
<dbReference type="PRINTS" id="PR01959">
    <property type="entry name" value="SBIMPHPHTASE"/>
</dbReference>
<dbReference type="GO" id="GO:0007165">
    <property type="term" value="P:signal transduction"/>
    <property type="evidence" value="ECO:0007669"/>
    <property type="project" value="TreeGrafter"/>
</dbReference>
<feature type="binding site" evidence="8">
    <location>
        <position position="90"/>
    </location>
    <ligand>
        <name>Mg(2+)</name>
        <dbReference type="ChEBI" id="CHEBI:18420"/>
        <label>2</label>
    </ligand>
</feature>
<keyword evidence="7 8" id="KW-0460">Magnesium</keyword>
<dbReference type="Gene3D" id="3.40.190.80">
    <property type="match status" value="1"/>
</dbReference>
<evidence type="ECO:0000256" key="8">
    <source>
        <dbReference type="PIRSR" id="PIRSR600760-2"/>
    </source>
</evidence>
<dbReference type="Proteomes" id="UP000068447">
    <property type="component" value="Chromosome"/>
</dbReference>
<dbReference type="STRING" id="1526571.AT746_04395"/>
<dbReference type="AlphaFoldDB" id="A0A0U3A9B0"/>
<dbReference type="Pfam" id="PF00459">
    <property type="entry name" value="Inositol_P"/>
    <property type="match status" value="1"/>
</dbReference>
<dbReference type="Gene3D" id="3.30.540.10">
    <property type="entry name" value="Fructose-1,6-Bisphosphatase, subunit A, domain 1"/>
    <property type="match status" value="1"/>
</dbReference>
<keyword evidence="6" id="KW-0805">Transcription regulation</keyword>
<proteinExistence type="inferred from homology"/>
<dbReference type="PROSITE" id="PS00629">
    <property type="entry name" value="IMP_1"/>
    <property type="match status" value="1"/>
</dbReference>
<evidence type="ECO:0000256" key="6">
    <source>
        <dbReference type="ARBA" id="ARBA00022814"/>
    </source>
</evidence>
<accession>A0A0U3A9B0</accession>
<organism evidence="10 11">
    <name type="scientific">Lacimicrobium alkaliphilum</name>
    <dbReference type="NCBI Taxonomy" id="1526571"/>
    <lineage>
        <taxon>Bacteria</taxon>
        <taxon>Pseudomonadati</taxon>
        <taxon>Pseudomonadota</taxon>
        <taxon>Gammaproteobacteria</taxon>
        <taxon>Alteromonadales</taxon>
        <taxon>Alteromonadaceae</taxon>
        <taxon>Lacimicrobium</taxon>
    </lineage>
</organism>
<feature type="binding site" evidence="8">
    <location>
        <position position="91"/>
    </location>
    <ligand>
        <name>Mg(2+)</name>
        <dbReference type="ChEBI" id="CHEBI:18420"/>
        <label>1</label>
        <note>catalytic</note>
    </ligand>
</feature>
<evidence type="ECO:0000256" key="3">
    <source>
        <dbReference type="ARBA" id="ARBA00009759"/>
    </source>
</evidence>
<dbReference type="OrthoDB" id="9785695at2"/>